<dbReference type="Proteomes" id="UP000176988">
    <property type="component" value="Unassembled WGS sequence"/>
</dbReference>
<evidence type="ECO:0000256" key="4">
    <source>
        <dbReference type="ARBA" id="ARBA00022555"/>
    </source>
</evidence>
<evidence type="ECO:0000256" key="3">
    <source>
        <dbReference type="ARBA" id="ARBA00022485"/>
    </source>
</evidence>
<reference evidence="17 18" key="1">
    <citation type="journal article" date="2016" name="Nat. Commun.">
        <title>Thousands of microbial genomes shed light on interconnected biogeochemical processes in an aquifer system.</title>
        <authorList>
            <person name="Anantharaman K."/>
            <person name="Brown C.T."/>
            <person name="Hug L.A."/>
            <person name="Sharon I."/>
            <person name="Castelle C.J."/>
            <person name="Probst A.J."/>
            <person name="Thomas B.C."/>
            <person name="Singh A."/>
            <person name="Wilkins M.J."/>
            <person name="Karaoz U."/>
            <person name="Brodie E.L."/>
            <person name="Williams K.H."/>
            <person name="Hubbard S.S."/>
            <person name="Banfield J.F."/>
        </authorList>
    </citation>
    <scope>NUCLEOTIDE SEQUENCE [LARGE SCALE GENOMIC DNA]</scope>
</reference>
<dbReference type="Pfam" id="PF00583">
    <property type="entry name" value="Acetyltransf_1"/>
    <property type="match status" value="1"/>
</dbReference>
<feature type="binding site" evidence="15">
    <location>
        <position position="87"/>
    </location>
    <ligand>
        <name>[4Fe-4S] cluster</name>
        <dbReference type="ChEBI" id="CHEBI:49883"/>
        <note>4Fe-4S-S-AdoMet</note>
    </ligand>
</feature>
<sequence length="535" mass="61046">MTRTAIRTALKSHVQTRDDLFAVVRQTFSQHHLSQPPIRKLLSVYRELITTHPDLADPLFERLLIKARIRSLSGVAIITVLTKPYPCPGRCVYCPSEARMPKSYLSNEPAAMRALTYKFDPYHQVIGRLQALTNNGHPTDKIELIVKGGTWSAYRWDYRCEFIRRCFDACNDFTAHRHKASFNLSTSQLRNESATQRIVGLTLETRPDFINSLEIARLRELGCTRIELGVQTINDKILTNCHRDHDSSAVIQATALLKNAGFKVDYHLMPQLPGATPKSDTKMLQEIFDNSDYRPDMIKIYPCAVLETAELYNWWKSGRYRPYSDAGLLETLIAIKKELPLYCRVSRVIRDIPSSSIMAGNSITSLRQNIEKEMKARGLSCRCLRCREVGRVAQTNPDILSIKPKLFDEIYEASGGTEHFLSFEDPKRRAVFAFCRLRLPRGITDPQNLPTEIRDAALLRELHTYGHLVPIDNHSSGSAQHRGHGRQLMNQAEKLAREAGFKKMAVISGIGVRAYYRKLGYRRHGTYMIKKLDLN</sequence>
<dbReference type="InterPro" id="IPR006638">
    <property type="entry name" value="Elp3/MiaA/NifB-like_rSAM"/>
</dbReference>
<organism evidence="17 18">
    <name type="scientific">Candidatus Uhrbacteria bacterium RIFOXYC2_FULL_47_19</name>
    <dbReference type="NCBI Taxonomy" id="1802424"/>
    <lineage>
        <taxon>Bacteria</taxon>
        <taxon>Candidatus Uhriibacteriota</taxon>
    </lineage>
</organism>
<dbReference type="InterPro" id="IPR016181">
    <property type="entry name" value="Acyl_CoA_acyltransferase"/>
</dbReference>
<evidence type="ECO:0000256" key="15">
    <source>
        <dbReference type="PIRSR" id="PIRSR005669-1"/>
    </source>
</evidence>
<dbReference type="InterPro" id="IPR034687">
    <property type="entry name" value="ELP3-like"/>
</dbReference>
<dbReference type="EMBL" id="MGFG01000020">
    <property type="protein sequence ID" value="OGM01036.1"/>
    <property type="molecule type" value="Genomic_DNA"/>
</dbReference>
<dbReference type="Gene3D" id="3.40.630.30">
    <property type="match status" value="1"/>
</dbReference>
<keyword evidence="11 15" id="KW-0411">Iron-sulfur</keyword>
<dbReference type="GO" id="GO:0046872">
    <property type="term" value="F:metal ion binding"/>
    <property type="evidence" value="ECO:0007669"/>
    <property type="project" value="UniProtKB-KW"/>
</dbReference>
<evidence type="ECO:0000256" key="9">
    <source>
        <dbReference type="ARBA" id="ARBA00022884"/>
    </source>
</evidence>
<keyword evidence="4" id="KW-0820">tRNA-binding</keyword>
<evidence type="ECO:0000256" key="11">
    <source>
        <dbReference type="ARBA" id="ARBA00023014"/>
    </source>
</evidence>
<dbReference type="GO" id="GO:0005737">
    <property type="term" value="C:cytoplasm"/>
    <property type="evidence" value="ECO:0007669"/>
    <property type="project" value="TreeGrafter"/>
</dbReference>
<keyword evidence="12" id="KW-0012">Acyltransferase</keyword>
<dbReference type="InterPro" id="IPR039661">
    <property type="entry name" value="ELP3"/>
</dbReference>
<keyword evidence="9" id="KW-0694">RNA-binding</keyword>
<comment type="cofactor">
    <cofactor evidence="15">
        <name>[4Fe-4S] cluster</name>
        <dbReference type="ChEBI" id="CHEBI:49883"/>
    </cofactor>
    <text evidence="15">Binds 1 [4Fe-4S] cluster. The cluster is coordinated with 3 cysteines and an exchangeable S-adenosyl-L-methionine.</text>
</comment>
<name>A0A1F7WDZ8_9BACT</name>
<keyword evidence="5" id="KW-0808">Transferase</keyword>
<dbReference type="CDD" id="cd01335">
    <property type="entry name" value="Radical_SAM"/>
    <property type="match status" value="1"/>
</dbReference>
<dbReference type="SMART" id="SM00729">
    <property type="entry name" value="Elp3"/>
    <property type="match status" value="1"/>
</dbReference>
<feature type="domain" description="N-acetyltransferase" evidence="16">
    <location>
        <begin position="478"/>
        <end position="535"/>
    </location>
</feature>
<evidence type="ECO:0000256" key="6">
    <source>
        <dbReference type="ARBA" id="ARBA00022691"/>
    </source>
</evidence>
<dbReference type="GO" id="GO:0051539">
    <property type="term" value="F:4 iron, 4 sulfur cluster binding"/>
    <property type="evidence" value="ECO:0007669"/>
    <property type="project" value="UniProtKB-KW"/>
</dbReference>
<accession>A0A1F7WDZ8</accession>
<evidence type="ECO:0000256" key="5">
    <source>
        <dbReference type="ARBA" id="ARBA00022679"/>
    </source>
</evidence>
<dbReference type="SUPFAM" id="SSF102114">
    <property type="entry name" value="Radical SAM enzymes"/>
    <property type="match status" value="1"/>
</dbReference>
<dbReference type="InterPro" id="IPR007197">
    <property type="entry name" value="rSAM"/>
</dbReference>
<dbReference type="PROSITE" id="PS51186">
    <property type="entry name" value="GNAT"/>
    <property type="match status" value="1"/>
</dbReference>
<dbReference type="Pfam" id="PF04055">
    <property type="entry name" value="Radical_SAM"/>
    <property type="match status" value="1"/>
</dbReference>
<keyword evidence="3" id="KW-0004">4Fe-4S</keyword>
<comment type="catalytic activity">
    <reaction evidence="14">
        <text>uridine(34) in tRNA + acetyl-CoA + S-adenosyl-L-methionine + H2O = 5-(carboxymethyl)uridine(34) in tRNA + 5'-deoxyadenosine + L-methionine + CoA + 2 H(+)</text>
        <dbReference type="Rhea" id="RHEA:61020"/>
        <dbReference type="Rhea" id="RHEA-COMP:10407"/>
        <dbReference type="Rhea" id="RHEA-COMP:11727"/>
        <dbReference type="ChEBI" id="CHEBI:15377"/>
        <dbReference type="ChEBI" id="CHEBI:15378"/>
        <dbReference type="ChEBI" id="CHEBI:17319"/>
        <dbReference type="ChEBI" id="CHEBI:57287"/>
        <dbReference type="ChEBI" id="CHEBI:57288"/>
        <dbReference type="ChEBI" id="CHEBI:57844"/>
        <dbReference type="ChEBI" id="CHEBI:59789"/>
        <dbReference type="ChEBI" id="CHEBI:65315"/>
        <dbReference type="ChEBI" id="CHEBI:74882"/>
        <dbReference type="EC" id="2.3.1.311"/>
    </reaction>
    <physiologicalReaction direction="left-to-right" evidence="14">
        <dbReference type="Rhea" id="RHEA:61021"/>
    </physiologicalReaction>
</comment>
<evidence type="ECO:0000313" key="18">
    <source>
        <dbReference type="Proteomes" id="UP000176988"/>
    </source>
</evidence>
<comment type="caution">
    <text evidence="17">The sequence shown here is derived from an EMBL/GenBank/DDBJ whole genome shotgun (WGS) entry which is preliminary data.</text>
</comment>
<keyword evidence="10 15" id="KW-0408">Iron</keyword>
<evidence type="ECO:0000256" key="2">
    <source>
        <dbReference type="ARBA" id="ARBA00005494"/>
    </source>
</evidence>
<evidence type="ECO:0000256" key="10">
    <source>
        <dbReference type="ARBA" id="ARBA00023004"/>
    </source>
</evidence>
<dbReference type="PANTHER" id="PTHR11135:SF2">
    <property type="entry name" value="ELONGATOR COMPLEX PROTEIN 3"/>
    <property type="match status" value="1"/>
</dbReference>
<dbReference type="InterPro" id="IPR000182">
    <property type="entry name" value="GNAT_dom"/>
</dbReference>
<dbReference type="InterPro" id="IPR058240">
    <property type="entry name" value="rSAM_sf"/>
</dbReference>
<evidence type="ECO:0000256" key="13">
    <source>
        <dbReference type="ARBA" id="ARBA00044771"/>
    </source>
</evidence>
<evidence type="ECO:0000256" key="7">
    <source>
        <dbReference type="ARBA" id="ARBA00022694"/>
    </source>
</evidence>
<dbReference type="CDD" id="cd04301">
    <property type="entry name" value="NAT_SF"/>
    <property type="match status" value="1"/>
</dbReference>
<dbReference type="GO" id="GO:0000049">
    <property type="term" value="F:tRNA binding"/>
    <property type="evidence" value="ECO:0007669"/>
    <property type="project" value="UniProtKB-KW"/>
</dbReference>
<dbReference type="SFLD" id="SFLDF00344">
    <property type="entry name" value="ELP3-like"/>
    <property type="match status" value="1"/>
</dbReference>
<feature type="binding site" evidence="15">
    <location>
        <position position="94"/>
    </location>
    <ligand>
        <name>[4Fe-4S] cluster</name>
        <dbReference type="ChEBI" id="CHEBI:49883"/>
        <note>4Fe-4S-S-AdoMet</note>
    </ligand>
</feature>
<dbReference type="Pfam" id="PF16199">
    <property type="entry name" value="Radical_SAM_C"/>
    <property type="match status" value="1"/>
</dbReference>
<keyword evidence="7" id="KW-0819">tRNA processing</keyword>
<proteinExistence type="inferred from homology"/>
<protein>
    <recommendedName>
        <fullName evidence="13">tRNA carboxymethyluridine synthase</fullName>
        <ecNumber evidence="13">2.3.1.311</ecNumber>
    </recommendedName>
</protein>
<dbReference type="NCBIfam" id="TIGR01211">
    <property type="entry name" value="ELP3"/>
    <property type="match status" value="1"/>
</dbReference>
<dbReference type="GO" id="GO:0106261">
    <property type="term" value="F:tRNA uridine(34) acetyltransferase activity"/>
    <property type="evidence" value="ECO:0007669"/>
    <property type="project" value="UniProtKB-EC"/>
</dbReference>
<evidence type="ECO:0000259" key="16">
    <source>
        <dbReference type="PROSITE" id="PS51186"/>
    </source>
</evidence>
<dbReference type="Gene3D" id="3.20.20.70">
    <property type="entry name" value="Aldolase class I"/>
    <property type="match status" value="1"/>
</dbReference>
<comment type="pathway">
    <text evidence="1">tRNA modification.</text>
</comment>
<dbReference type="EC" id="2.3.1.311" evidence="13"/>
<evidence type="ECO:0000313" key="17">
    <source>
        <dbReference type="EMBL" id="OGM01036.1"/>
    </source>
</evidence>
<dbReference type="GO" id="GO:0033588">
    <property type="term" value="C:elongator holoenzyme complex"/>
    <property type="evidence" value="ECO:0007669"/>
    <property type="project" value="TreeGrafter"/>
</dbReference>
<dbReference type="PIRSF" id="PIRSF005669">
    <property type="entry name" value="Hist_AcTrfase_ELP3"/>
    <property type="match status" value="1"/>
</dbReference>
<feature type="binding site" evidence="15">
    <location>
        <position position="91"/>
    </location>
    <ligand>
        <name>[4Fe-4S] cluster</name>
        <dbReference type="ChEBI" id="CHEBI:49883"/>
        <note>4Fe-4S-S-AdoMet</note>
    </ligand>
</feature>
<evidence type="ECO:0000256" key="12">
    <source>
        <dbReference type="ARBA" id="ARBA00023315"/>
    </source>
</evidence>
<keyword evidence="8 15" id="KW-0479">Metal-binding</keyword>
<dbReference type="InterPro" id="IPR013785">
    <property type="entry name" value="Aldolase_TIM"/>
</dbReference>
<dbReference type="SUPFAM" id="SSF55729">
    <property type="entry name" value="Acyl-CoA N-acyltransferases (Nat)"/>
    <property type="match status" value="1"/>
</dbReference>
<dbReference type="GO" id="GO:0002926">
    <property type="term" value="P:tRNA wobble base 5-methoxycarbonylmethyl-2-thiouridinylation"/>
    <property type="evidence" value="ECO:0007669"/>
    <property type="project" value="TreeGrafter"/>
</dbReference>
<evidence type="ECO:0000256" key="14">
    <source>
        <dbReference type="ARBA" id="ARBA00047372"/>
    </source>
</evidence>
<evidence type="ECO:0000256" key="8">
    <source>
        <dbReference type="ARBA" id="ARBA00022723"/>
    </source>
</evidence>
<dbReference type="SFLD" id="SFLDG01086">
    <property type="entry name" value="elongater_protein-like"/>
    <property type="match status" value="1"/>
</dbReference>
<comment type="similarity">
    <text evidence="2">Belongs to the ELP3 family.</text>
</comment>
<gene>
    <name evidence="17" type="ORF">A2480_03210</name>
</gene>
<keyword evidence="6" id="KW-0949">S-adenosyl-L-methionine</keyword>
<dbReference type="STRING" id="1802424.A2480_03210"/>
<dbReference type="SFLD" id="SFLDS00029">
    <property type="entry name" value="Radical_SAM"/>
    <property type="match status" value="1"/>
</dbReference>
<dbReference type="AlphaFoldDB" id="A0A1F7WDZ8"/>
<dbReference type="InterPro" id="IPR032432">
    <property type="entry name" value="Radical_SAM_C"/>
</dbReference>
<evidence type="ECO:0000256" key="1">
    <source>
        <dbReference type="ARBA" id="ARBA00005217"/>
    </source>
</evidence>
<dbReference type="PANTHER" id="PTHR11135">
    <property type="entry name" value="HISTONE ACETYLTRANSFERASE-RELATED"/>
    <property type="match status" value="1"/>
</dbReference>